<protein>
    <submittedName>
        <fullName evidence="1">Uncharacterized protein</fullName>
    </submittedName>
</protein>
<keyword evidence="2" id="KW-1185">Reference proteome</keyword>
<organism evidence="1 2">
    <name type="scientific">Paludibacter propionicigenes (strain DSM 17365 / JCM 13257 / WB4)</name>
    <dbReference type="NCBI Taxonomy" id="694427"/>
    <lineage>
        <taxon>Bacteria</taxon>
        <taxon>Pseudomonadati</taxon>
        <taxon>Bacteroidota</taxon>
        <taxon>Bacteroidia</taxon>
        <taxon>Bacteroidales</taxon>
        <taxon>Paludibacteraceae</taxon>
        <taxon>Paludibacter</taxon>
    </lineage>
</organism>
<dbReference type="AlphaFoldDB" id="E4T0I7"/>
<reference evidence="1 2" key="2">
    <citation type="journal article" date="2011" name="Stand. Genomic Sci.">
        <title>Complete genome sequence of Paludibacter propionicigenes type strain (WB4).</title>
        <authorList>
            <person name="Gronow S."/>
            <person name="Munk C."/>
            <person name="Lapidus A."/>
            <person name="Nolan M."/>
            <person name="Lucas S."/>
            <person name="Hammon N."/>
            <person name="Deshpande S."/>
            <person name="Cheng J.F."/>
            <person name="Tapia R."/>
            <person name="Han C."/>
            <person name="Goodwin L."/>
            <person name="Pitluck S."/>
            <person name="Liolios K."/>
            <person name="Ivanova N."/>
            <person name="Mavromatis K."/>
            <person name="Mikhailova N."/>
            <person name="Pati A."/>
            <person name="Chen A."/>
            <person name="Palaniappan K."/>
            <person name="Land M."/>
            <person name="Hauser L."/>
            <person name="Chang Y.J."/>
            <person name="Jeffries C.D."/>
            <person name="Brambilla E."/>
            <person name="Rohde M."/>
            <person name="Goker M."/>
            <person name="Detter J.C."/>
            <person name="Woyke T."/>
            <person name="Bristow J."/>
            <person name="Eisen J.A."/>
            <person name="Markowitz V."/>
            <person name="Hugenholtz P."/>
            <person name="Kyrpides N.C."/>
            <person name="Klenk H.P."/>
        </authorList>
    </citation>
    <scope>NUCLEOTIDE SEQUENCE [LARGE SCALE GENOMIC DNA]</scope>
    <source>
        <strain evidence="2">DSM 17365 / JCM 13257 / WB4</strain>
    </source>
</reference>
<sequence length="50" mass="5743">MIYFITIEHIEIMREKDLVHIVRVSDDTLARSEIIPFGIMLCGLSLISPI</sequence>
<proteinExistence type="predicted"/>
<gene>
    <name evidence="1" type="ordered locus">Palpr_0184</name>
</gene>
<evidence type="ECO:0000313" key="2">
    <source>
        <dbReference type="Proteomes" id="UP000008718"/>
    </source>
</evidence>
<name>E4T0I7_PALPW</name>
<evidence type="ECO:0000313" key="1">
    <source>
        <dbReference type="EMBL" id="ADQ78346.1"/>
    </source>
</evidence>
<accession>E4T0I7</accession>
<dbReference type="Proteomes" id="UP000008718">
    <property type="component" value="Chromosome"/>
</dbReference>
<dbReference type="KEGG" id="ppn:Palpr_0184"/>
<dbReference type="EMBL" id="CP002345">
    <property type="protein sequence ID" value="ADQ78346.1"/>
    <property type="molecule type" value="Genomic_DNA"/>
</dbReference>
<reference key="1">
    <citation type="submission" date="2010-11" db="EMBL/GenBank/DDBJ databases">
        <title>The complete genome of Paludibacter propionicigenes DSM 17365.</title>
        <authorList>
            <consortium name="US DOE Joint Genome Institute (JGI-PGF)"/>
            <person name="Lucas S."/>
            <person name="Copeland A."/>
            <person name="Lapidus A."/>
            <person name="Bruce D."/>
            <person name="Goodwin L."/>
            <person name="Pitluck S."/>
            <person name="Kyrpides N."/>
            <person name="Mavromatis K."/>
            <person name="Ivanova N."/>
            <person name="Munk A.C."/>
            <person name="Brettin T."/>
            <person name="Detter J.C."/>
            <person name="Han C."/>
            <person name="Tapia R."/>
            <person name="Land M."/>
            <person name="Hauser L."/>
            <person name="Markowitz V."/>
            <person name="Cheng J.-F."/>
            <person name="Hugenholtz P."/>
            <person name="Woyke T."/>
            <person name="Wu D."/>
            <person name="Gronow S."/>
            <person name="Wellnitz S."/>
            <person name="Brambilla E."/>
            <person name="Klenk H.-P."/>
            <person name="Eisen J.A."/>
        </authorList>
    </citation>
    <scope>NUCLEOTIDE SEQUENCE</scope>
    <source>
        <strain>WB4</strain>
    </source>
</reference>
<dbReference type="HOGENOM" id="CLU_215398_0_0_10"/>